<evidence type="ECO:0000313" key="15">
    <source>
        <dbReference type="EMBL" id="CAG5110146.1"/>
    </source>
</evidence>
<dbReference type="Gene3D" id="3.30.200.20">
    <property type="entry name" value="Phosphorylase Kinase, domain 1"/>
    <property type="match status" value="1"/>
</dbReference>
<gene>
    <name evidence="15" type="ORF">OKIOD_LOCUS13343</name>
</gene>
<dbReference type="SUPFAM" id="SSF53448">
    <property type="entry name" value="Nucleotide-diphospho-sugar transferases"/>
    <property type="match status" value="1"/>
</dbReference>
<feature type="domain" description="Protein kinase" evidence="14">
    <location>
        <begin position="1106"/>
        <end position="1394"/>
    </location>
</feature>
<evidence type="ECO:0000256" key="9">
    <source>
        <dbReference type="ARBA" id="ARBA00023136"/>
    </source>
</evidence>
<dbReference type="PRINTS" id="PR02050">
    <property type="entry name" value="B14GALTRFASE"/>
</dbReference>
<dbReference type="PRINTS" id="PR00109">
    <property type="entry name" value="TYRKINASE"/>
</dbReference>
<dbReference type="InterPro" id="IPR001245">
    <property type="entry name" value="Ser-Thr/Tyr_kinase_cat_dom"/>
</dbReference>
<evidence type="ECO:0000256" key="7">
    <source>
        <dbReference type="ARBA" id="ARBA00022968"/>
    </source>
</evidence>
<dbReference type="InterPro" id="IPR008266">
    <property type="entry name" value="Tyr_kinase_AS"/>
</dbReference>
<keyword evidence="5" id="KW-0808">Transferase</keyword>
<dbReference type="PROSITE" id="PS00109">
    <property type="entry name" value="PROTEIN_KINASE_TYR"/>
    <property type="match status" value="1"/>
</dbReference>
<dbReference type="InterPro" id="IPR029044">
    <property type="entry name" value="Nucleotide-diphossugar_trans"/>
</dbReference>
<accession>A0ABN7T4A2</accession>
<keyword evidence="12" id="KW-0067">ATP-binding</keyword>
<keyword evidence="7" id="KW-0735">Signal-anchor</keyword>
<dbReference type="Pfam" id="PF02709">
    <property type="entry name" value="Glyco_transf_7C"/>
    <property type="match status" value="1"/>
</dbReference>
<dbReference type="InterPro" id="IPR020635">
    <property type="entry name" value="Tyr_kinase_cat_dom"/>
</dbReference>
<feature type="binding site" evidence="12">
    <location>
        <position position="1142"/>
    </location>
    <ligand>
        <name>ATP</name>
        <dbReference type="ChEBI" id="CHEBI:30616"/>
    </ligand>
</feature>
<evidence type="ECO:0000256" key="2">
    <source>
        <dbReference type="ARBA" id="ARBA00004922"/>
    </source>
</evidence>
<evidence type="ECO:0000259" key="14">
    <source>
        <dbReference type="PROSITE" id="PS50011"/>
    </source>
</evidence>
<sequence length="1466" mass="169821">MLQKIIEAFCKFLNGNKILGVFILFGINLFYIEKLADLLKSNVCGHQKEKQKHDYLTQKYCSDTDIEYQGHLNISFHQLPLSFAEIARRESPDSTALFTASTCIPPKNSRVAIIIPFRDEAKAKTRTRHLQYLLQYMIPVLKRQQLHFRFYIINQLPGAPFNRAKLLNIGFVEALKDDSTMDCFVFHDVDLVLENDRCLYSCDGYPNHYSVAIDKFRYRVPYEKIFGGIIQLDRETFRSLNGFSNEFWGWGGEDDDMFRRVEQGEQLQIRRKESKYARYKMIEHKHESGNRKNLERRPMVNRWNYPPLVEKKFWKMDGLNNLEYEVVDKYDDFLSAHSPLTDQFCPEKLSPWKVHCECFRDEICPCGKSKFFNVRGPDMSISCSKVRPCHSSLPDQVLPMTIPSSDSPGDSIQKATINREALHYEIKVFDEYYSFITSEWDSYCLENNWMLWQTKDDQIYRQYAGFCSYEWLLKDFHPDTGKISGLEIDSNLEYFSDNNFGTVSEFSPQKNQLPSCEKENCNIFRYPFKKNTHETKQIFMTRTDYTNKWTCIESSTEKLIFERDTLSNLWDDRWTLYKEQSESGSRLIYSRSYGLAKCPSQLRNSFGVCDSMGCEKPLFEKDIVKERENDSFDWHNACETFTCPDVNFDGRRVKFWSSYHYWSNKDMSIFRGCSAFFLKKLDGKEDVEEHEYQRLFNVYSRCLPDISTFNKRICPSSVSFGNETLMISSFLTDVSRYKGDVLEISEDPINEPGIVSIFKGEKNRRCRVATAEAESLNWCVGDLDFVYNKTESCMENSNEKYSIGLPFHQIDSPDRECPKSCFFWAFPDMPIVMGQINGTNTWSTFNDEHIQSRIYLENNLWKFEVTYDQWGMLGNSTTLQAKFEGQCPDMVTFFDENGLAQTTPCLTNDSFLGGRFFTNLTRPRPYFKHCPFIKIDSLWLALSKDEAGVWWSENDNHVLKRHENTLHWTLINKDGEILEQTNDLAAEFPNTVNSWYKIESNENEQAKIPLMFEKFPKCFSERLVEEVPVIPPEEVANNPWALFIIAVLSLITVVLLVIVTKLAAKKIRYAFGMNSKYFRQILPSNLNEKFSDALVDKFVKIDQLENNQEEILGKGHYGKVTCGTLDIVGTDGGSKKIKVAVKSLHKTCCEGKGMNCPSVNELLMEAGLMCTFEHEHVLSITAVSVDKFYHPIIILPYCSNGTLESLVKSPAPLRFLSALEILINCADALDYLAQRSIIHRDIALRNVLLDERFRPKITDFGLAKYSEKEFQTAYYTAETKRALPVENRSPEVLTDLEFSTYSDIWAFGILMWQTITRGCAPYSVSGLEELREKVAIRRAIPYRPEILNGDDYLNMTWHTLTECWAYDRKKRRNFKHYANVLVQIRKGVANEEFLKNLHLSSDCRRDQQESGASGKLPVGGYGEHEIVVNTGYSADIQASFSKESTELFNDAYQTSSSATQNFGYTA</sequence>
<dbReference type="PROSITE" id="PS50011">
    <property type="entry name" value="PROTEIN_KINASE_DOM"/>
    <property type="match status" value="1"/>
</dbReference>
<protein>
    <submittedName>
        <fullName evidence="15">Oidioi.mRNA.OKI2018_I69.chr2.g4578.t1.cds</fullName>
    </submittedName>
</protein>
<evidence type="ECO:0000256" key="4">
    <source>
        <dbReference type="ARBA" id="ARBA00022676"/>
    </source>
</evidence>
<keyword evidence="12" id="KW-0547">Nucleotide-binding</keyword>
<evidence type="ECO:0000256" key="8">
    <source>
        <dbReference type="ARBA" id="ARBA00022989"/>
    </source>
</evidence>
<dbReference type="InterPro" id="IPR000719">
    <property type="entry name" value="Prot_kinase_dom"/>
</dbReference>
<keyword evidence="8 13" id="KW-1133">Transmembrane helix</keyword>
<comment type="similarity">
    <text evidence="3">Belongs to the glycosyltransferase 7 family.</text>
</comment>
<dbReference type="PANTHER" id="PTHR19300">
    <property type="entry name" value="BETA-1,4-GALACTOSYLTRANSFERASE"/>
    <property type="match status" value="1"/>
</dbReference>
<dbReference type="SUPFAM" id="SSF56112">
    <property type="entry name" value="Protein kinase-like (PK-like)"/>
    <property type="match status" value="1"/>
</dbReference>
<reference evidence="15 16" key="1">
    <citation type="submission" date="2021-04" db="EMBL/GenBank/DDBJ databases">
        <authorList>
            <person name="Bliznina A."/>
        </authorList>
    </citation>
    <scope>NUCLEOTIDE SEQUENCE [LARGE SCALE GENOMIC DNA]</scope>
</reference>
<organism evidence="15 16">
    <name type="scientific">Oikopleura dioica</name>
    <name type="common">Tunicate</name>
    <dbReference type="NCBI Taxonomy" id="34765"/>
    <lineage>
        <taxon>Eukaryota</taxon>
        <taxon>Metazoa</taxon>
        <taxon>Chordata</taxon>
        <taxon>Tunicata</taxon>
        <taxon>Appendicularia</taxon>
        <taxon>Copelata</taxon>
        <taxon>Oikopleuridae</taxon>
        <taxon>Oikopleura</taxon>
    </lineage>
</organism>
<comment type="subcellular location">
    <subcellularLocation>
        <location evidence="1">Membrane</location>
        <topology evidence="1">Single-pass type II membrane protein</topology>
    </subcellularLocation>
</comment>
<keyword evidence="11" id="KW-0325">Glycoprotein</keyword>
<keyword evidence="6 13" id="KW-0812">Transmembrane</keyword>
<keyword evidence="4" id="KW-0328">Glycosyltransferase</keyword>
<dbReference type="InterPro" id="IPR027995">
    <property type="entry name" value="Galactosyl_T_N"/>
</dbReference>
<evidence type="ECO:0000256" key="6">
    <source>
        <dbReference type="ARBA" id="ARBA00022692"/>
    </source>
</evidence>
<evidence type="ECO:0000256" key="3">
    <source>
        <dbReference type="ARBA" id="ARBA00005735"/>
    </source>
</evidence>
<evidence type="ECO:0000256" key="12">
    <source>
        <dbReference type="PROSITE-ProRule" id="PRU10141"/>
    </source>
</evidence>
<comment type="pathway">
    <text evidence="2">Protein modification; protein glycosylation.</text>
</comment>
<dbReference type="Pfam" id="PF13733">
    <property type="entry name" value="Glyco_transf_7N"/>
    <property type="match status" value="1"/>
</dbReference>
<evidence type="ECO:0000313" key="16">
    <source>
        <dbReference type="Proteomes" id="UP001158576"/>
    </source>
</evidence>
<dbReference type="Gene3D" id="1.10.510.10">
    <property type="entry name" value="Transferase(Phosphotransferase) domain 1"/>
    <property type="match status" value="1"/>
</dbReference>
<evidence type="ECO:0000256" key="5">
    <source>
        <dbReference type="ARBA" id="ARBA00022679"/>
    </source>
</evidence>
<dbReference type="PANTHER" id="PTHR19300:SF57">
    <property type="entry name" value="BETA-1,4-N-ACETYLGALACTOSAMINYLTRANSFERASE"/>
    <property type="match status" value="1"/>
</dbReference>
<dbReference type="InterPro" id="IPR003859">
    <property type="entry name" value="Galactosyl_T"/>
</dbReference>
<keyword evidence="9 13" id="KW-0472">Membrane</keyword>
<keyword evidence="10" id="KW-0418">Kinase</keyword>
<evidence type="ECO:0000256" key="10">
    <source>
        <dbReference type="ARBA" id="ARBA00023137"/>
    </source>
</evidence>
<dbReference type="EMBL" id="OU015567">
    <property type="protein sequence ID" value="CAG5110146.1"/>
    <property type="molecule type" value="Genomic_DNA"/>
</dbReference>
<feature type="transmembrane region" description="Helical" evidence="13">
    <location>
        <begin position="1040"/>
        <end position="1064"/>
    </location>
</feature>
<dbReference type="InterPro" id="IPR011009">
    <property type="entry name" value="Kinase-like_dom_sf"/>
</dbReference>
<keyword evidence="16" id="KW-1185">Reference proteome</keyword>
<dbReference type="Proteomes" id="UP001158576">
    <property type="component" value="Chromosome 2"/>
</dbReference>
<name>A0ABN7T4A2_OIKDI</name>
<dbReference type="CDD" id="cd00899">
    <property type="entry name" value="b4GalT"/>
    <property type="match status" value="1"/>
</dbReference>
<dbReference type="Pfam" id="PF07714">
    <property type="entry name" value="PK_Tyr_Ser-Thr"/>
    <property type="match status" value="1"/>
</dbReference>
<evidence type="ECO:0000256" key="1">
    <source>
        <dbReference type="ARBA" id="ARBA00004606"/>
    </source>
</evidence>
<dbReference type="Gene3D" id="3.90.550.10">
    <property type="entry name" value="Spore Coat Polysaccharide Biosynthesis Protein SpsA, Chain A"/>
    <property type="match status" value="1"/>
</dbReference>
<dbReference type="SMART" id="SM00219">
    <property type="entry name" value="TyrKc"/>
    <property type="match status" value="1"/>
</dbReference>
<feature type="transmembrane region" description="Helical" evidence="13">
    <location>
        <begin position="12"/>
        <end position="32"/>
    </location>
</feature>
<keyword evidence="10" id="KW-0829">Tyrosine-protein kinase</keyword>
<dbReference type="InterPro" id="IPR027791">
    <property type="entry name" value="Galactosyl_T_C"/>
</dbReference>
<dbReference type="InterPro" id="IPR017441">
    <property type="entry name" value="Protein_kinase_ATP_BS"/>
</dbReference>
<evidence type="ECO:0000256" key="13">
    <source>
        <dbReference type="SAM" id="Phobius"/>
    </source>
</evidence>
<proteinExistence type="inferred from homology"/>
<evidence type="ECO:0000256" key="11">
    <source>
        <dbReference type="ARBA" id="ARBA00023180"/>
    </source>
</evidence>
<dbReference type="PROSITE" id="PS00107">
    <property type="entry name" value="PROTEIN_KINASE_ATP"/>
    <property type="match status" value="1"/>
</dbReference>